<dbReference type="RefSeq" id="WP_146260611.1">
    <property type="nucleotide sequence ID" value="NZ_QKZK01000003.1"/>
</dbReference>
<feature type="chain" id="PRO_5016034869" evidence="1">
    <location>
        <begin position="22"/>
        <end position="184"/>
    </location>
</feature>
<sequence length="184" mass="21043">MRYLILLMGMMCLGASAQQQACGVYRTVTDYEQQQLLPFAHAGAHHHCNSIHTQSLHIVTPQGQQQVPADSIYAIRKCNGTVYRMWQGAPYRLLGSGHINLYARQCRQWKHCRRGHRMRMMPQTVETHYFSIGNKGDIVPLTTGNLTQMPGERFSPHLHLFPSNQSRLNKDEAGNYLVIQLLKQ</sequence>
<feature type="signal peptide" evidence="1">
    <location>
        <begin position="1"/>
        <end position="21"/>
    </location>
</feature>
<comment type="caution">
    <text evidence="2">The sequence shown here is derived from an EMBL/GenBank/DDBJ whole genome shotgun (WGS) entry which is preliminary data.</text>
</comment>
<reference evidence="2 3" key="1">
    <citation type="submission" date="2018-06" db="EMBL/GenBank/DDBJ databases">
        <title>Genomic Encyclopedia of Archaeal and Bacterial Type Strains, Phase II (KMG-II): from individual species to whole genera.</title>
        <authorList>
            <person name="Goeker M."/>
        </authorList>
    </citation>
    <scope>NUCLEOTIDE SEQUENCE [LARGE SCALE GENOMIC DNA]</scope>
    <source>
        <strain evidence="2 3">DSM 6779</strain>
    </source>
</reference>
<accession>A0A2W7P9I3</accession>
<proteinExistence type="predicted"/>
<protein>
    <submittedName>
        <fullName evidence="2">Uncharacterized protein</fullName>
    </submittedName>
</protein>
<dbReference type="Proteomes" id="UP000249239">
    <property type="component" value="Unassembled WGS sequence"/>
</dbReference>
<gene>
    <name evidence="2" type="ORF">LX69_00463</name>
</gene>
<evidence type="ECO:0000313" key="2">
    <source>
        <dbReference type="EMBL" id="PZX20012.1"/>
    </source>
</evidence>
<organism evidence="2 3">
    <name type="scientific">Breznakibacter xylanolyticus</name>
    <dbReference type="NCBI Taxonomy" id="990"/>
    <lineage>
        <taxon>Bacteria</taxon>
        <taxon>Pseudomonadati</taxon>
        <taxon>Bacteroidota</taxon>
        <taxon>Bacteroidia</taxon>
        <taxon>Marinilabiliales</taxon>
        <taxon>Marinilabiliaceae</taxon>
        <taxon>Breznakibacter</taxon>
    </lineage>
</organism>
<name>A0A2W7P9I3_9BACT</name>
<keyword evidence="3" id="KW-1185">Reference proteome</keyword>
<keyword evidence="1" id="KW-0732">Signal</keyword>
<dbReference type="EMBL" id="QKZK01000003">
    <property type="protein sequence ID" value="PZX20012.1"/>
    <property type="molecule type" value="Genomic_DNA"/>
</dbReference>
<dbReference type="OrthoDB" id="946740at2"/>
<dbReference type="AlphaFoldDB" id="A0A2W7P9I3"/>
<evidence type="ECO:0000313" key="3">
    <source>
        <dbReference type="Proteomes" id="UP000249239"/>
    </source>
</evidence>
<evidence type="ECO:0000256" key="1">
    <source>
        <dbReference type="SAM" id="SignalP"/>
    </source>
</evidence>